<dbReference type="RefSeq" id="WP_397018913.1">
    <property type="nucleotide sequence ID" value="NZ_JBITMB010000001.1"/>
</dbReference>
<evidence type="ECO:0008006" key="3">
    <source>
        <dbReference type="Google" id="ProtNLM"/>
    </source>
</evidence>
<protein>
    <recommendedName>
        <fullName evidence="3">DUF3291 domain-containing protein</fullName>
    </recommendedName>
</protein>
<dbReference type="SUPFAM" id="SSF54909">
    <property type="entry name" value="Dimeric alpha+beta barrel"/>
    <property type="match status" value="1"/>
</dbReference>
<organism evidence="1 2">
    <name type="scientific">Nonomuraea indica</name>
    <dbReference type="NCBI Taxonomy" id="1581193"/>
    <lineage>
        <taxon>Bacteria</taxon>
        <taxon>Bacillati</taxon>
        <taxon>Actinomycetota</taxon>
        <taxon>Actinomycetes</taxon>
        <taxon>Streptosporangiales</taxon>
        <taxon>Streptosporangiaceae</taxon>
        <taxon>Nonomuraea</taxon>
    </lineage>
</organism>
<reference evidence="1 2" key="1">
    <citation type="submission" date="2024-10" db="EMBL/GenBank/DDBJ databases">
        <title>The Natural Products Discovery Center: Release of the First 8490 Sequenced Strains for Exploring Actinobacteria Biosynthetic Diversity.</title>
        <authorList>
            <person name="Kalkreuter E."/>
            <person name="Kautsar S.A."/>
            <person name="Yang D."/>
            <person name="Bader C.D."/>
            <person name="Teijaro C.N."/>
            <person name="Fluegel L."/>
            <person name="Davis C.M."/>
            <person name="Simpson J.R."/>
            <person name="Lauterbach L."/>
            <person name="Steele A.D."/>
            <person name="Gui C."/>
            <person name="Meng S."/>
            <person name="Li G."/>
            <person name="Viehrig K."/>
            <person name="Ye F."/>
            <person name="Su P."/>
            <person name="Kiefer A.F."/>
            <person name="Nichols A."/>
            <person name="Cepeda A.J."/>
            <person name="Yan W."/>
            <person name="Fan B."/>
            <person name="Jiang Y."/>
            <person name="Adhikari A."/>
            <person name="Zheng C.-J."/>
            <person name="Schuster L."/>
            <person name="Cowan T.M."/>
            <person name="Smanski M.J."/>
            <person name="Chevrette M.G."/>
            <person name="De Carvalho L.P.S."/>
            <person name="Shen B."/>
        </authorList>
    </citation>
    <scope>NUCLEOTIDE SEQUENCE [LARGE SCALE GENOMIC DNA]</scope>
    <source>
        <strain evidence="1 2">NPDC049503</strain>
    </source>
</reference>
<proteinExistence type="predicted"/>
<name>A0ABW7ZXS0_9ACTN</name>
<comment type="caution">
    <text evidence="1">The sequence shown here is derived from an EMBL/GenBank/DDBJ whole genome shotgun (WGS) entry which is preliminary data.</text>
</comment>
<evidence type="ECO:0000313" key="1">
    <source>
        <dbReference type="EMBL" id="MFI7439353.1"/>
    </source>
</evidence>
<keyword evidence="2" id="KW-1185">Reference proteome</keyword>
<dbReference type="EMBL" id="JBITMB010000001">
    <property type="protein sequence ID" value="MFI7439353.1"/>
    <property type="molecule type" value="Genomic_DNA"/>
</dbReference>
<evidence type="ECO:0000313" key="2">
    <source>
        <dbReference type="Proteomes" id="UP001612928"/>
    </source>
</evidence>
<gene>
    <name evidence="1" type="ORF">ACIBP5_05225</name>
</gene>
<accession>A0ABW7ZXS0</accession>
<sequence length="129" mass="14186">MLRSSWTPGPAADVAGPVLIAVTAFRADAARDLPGIFRSGLALRAAWPRLAGAVGMWLWTAPLKRRCGSVSIWESRQALDRFVAWPEHVAIVRRYRGRGRLTSYTWTACACEPAAIWAEARPLLSRAEA</sequence>
<dbReference type="Proteomes" id="UP001612928">
    <property type="component" value="Unassembled WGS sequence"/>
</dbReference>
<dbReference type="InterPro" id="IPR011008">
    <property type="entry name" value="Dimeric_a/b-barrel"/>
</dbReference>